<gene>
    <name evidence="1" type="ORF">EC580_011905</name>
</gene>
<name>A0ACD5HPM6_9PROT</name>
<dbReference type="EMBL" id="CP127527">
    <property type="protein sequence ID" value="XRI76648.1"/>
    <property type="molecule type" value="Genomic_DNA"/>
</dbReference>
<protein>
    <submittedName>
        <fullName evidence="1">DJ-1/PfpI family protein</fullName>
    </submittedName>
</protein>
<proteinExistence type="predicted"/>
<reference evidence="1 2" key="1">
    <citation type="journal article" date="2019" name="Int. J. Syst. Evol. Microbiol.">
        <title>Acidithiobacillus sulfuriphilus sp. nov.: an extremely acidophilic sulfur-oxidizing chemolithotroph isolated from a neutral pH environment.</title>
        <authorList>
            <person name="Falagan C."/>
            <person name="Moya-Beltran A."/>
            <person name="Castro M."/>
            <person name="Quatrini R."/>
            <person name="Johnson D.B."/>
        </authorList>
    </citation>
    <scope>NUCLEOTIDE SEQUENCE [LARGE SCALE GENOMIC DNA]</scope>
    <source>
        <strain evidence="1 2">CJ-2</strain>
    </source>
</reference>
<dbReference type="Proteomes" id="UP000271650">
    <property type="component" value="Chromosome"/>
</dbReference>
<sequence length="189" mass="19962">MNVSMPHVLIPLAEGFEDMEAVIVCDILRRADIQVTLAGLGAGPVRGARGIQLVPDALLADVAQESFDVLILPGGRLGSQRLGEDTRLLGLLRERHERGEMIAAICAAPGVLAAQGLLDGRAVTAYPGTLDLHSPHYHYQETAVVVDGPLVTSRGPGTAMDFALTLVELLLGPAQRAQVEAPLQRSHVG</sequence>
<accession>A0ACD5HPM6</accession>
<organism evidence="1 2">
    <name type="scientific">Acidithiobacillus sulfuriphilus</name>
    <dbReference type="NCBI Taxonomy" id="1867749"/>
    <lineage>
        <taxon>Bacteria</taxon>
        <taxon>Pseudomonadati</taxon>
        <taxon>Pseudomonadota</taxon>
        <taxon>Acidithiobacillia</taxon>
        <taxon>Acidithiobacillales</taxon>
        <taxon>Acidithiobacillaceae</taxon>
        <taxon>Acidithiobacillus</taxon>
    </lineage>
</organism>
<evidence type="ECO:0000313" key="2">
    <source>
        <dbReference type="Proteomes" id="UP000271650"/>
    </source>
</evidence>
<keyword evidence="2" id="KW-1185">Reference proteome</keyword>
<evidence type="ECO:0000313" key="1">
    <source>
        <dbReference type="EMBL" id="XRI76648.1"/>
    </source>
</evidence>